<dbReference type="EMBL" id="MK085976">
    <property type="protein sequence ID" value="AZF88391.1"/>
    <property type="molecule type" value="Genomic_DNA"/>
</dbReference>
<sequence length="73" mass="8649">MKVILHFIHGGQREMYVSDEEFKNEAEPFFNELYKKSDWQAGCIQFQSSLIPIREIKFIEFVEPPELPDVSKN</sequence>
<reference evidence="1 2" key="1">
    <citation type="submission" date="2018-10" db="EMBL/GenBank/DDBJ databases">
        <title>Sequencing Bacillus anthracis Typing Phage AP631.</title>
        <authorList>
            <person name="Liu X."/>
            <person name="Wang D."/>
            <person name="Pan C."/>
            <person name="Feng E."/>
            <person name="Fan H."/>
            <person name="Li M."/>
            <person name="Zhu L."/>
            <person name="Liang X."/>
            <person name="Tong Y."/>
            <person name="Wang H."/>
        </authorList>
    </citation>
    <scope>NUCLEOTIDE SEQUENCE [LARGE SCALE GENOMIC DNA]</scope>
</reference>
<name>A0A3G8F2J7_9CAUD</name>
<proteinExistence type="predicted"/>
<accession>A0A3G8F2J7</accession>
<protein>
    <submittedName>
        <fullName evidence="1">Uncharacterized protein</fullName>
    </submittedName>
</protein>
<gene>
    <name evidence="1" type="ORF">AP631_0046</name>
</gene>
<keyword evidence="2" id="KW-1185">Reference proteome</keyword>
<evidence type="ECO:0000313" key="2">
    <source>
        <dbReference type="Proteomes" id="UP000271896"/>
    </source>
</evidence>
<evidence type="ECO:0000313" key="1">
    <source>
        <dbReference type="EMBL" id="AZF88391.1"/>
    </source>
</evidence>
<dbReference type="Proteomes" id="UP000271896">
    <property type="component" value="Segment"/>
</dbReference>
<organism evidence="1 2">
    <name type="scientific">Bacillus phage AP631</name>
    <dbReference type="NCBI Taxonomy" id="2483609"/>
    <lineage>
        <taxon>Viruses</taxon>
        <taxon>Duplodnaviria</taxon>
        <taxon>Heunggongvirae</taxon>
        <taxon>Uroviricota</taxon>
        <taxon>Caudoviricetes</taxon>
        <taxon>Wbetavirus</taxon>
        <taxon>Wbetavirus AP631</taxon>
    </lineage>
</organism>